<dbReference type="Pfam" id="PF13704">
    <property type="entry name" value="Glyco_tranf_2_4"/>
    <property type="match status" value="1"/>
</dbReference>
<dbReference type="eggNOG" id="ENOG502Z8VQ">
    <property type="taxonomic scope" value="Bacteria"/>
</dbReference>
<evidence type="ECO:0008006" key="3">
    <source>
        <dbReference type="Google" id="ProtNLM"/>
    </source>
</evidence>
<keyword evidence="2" id="KW-1185">Reference proteome</keyword>
<reference evidence="1 2" key="1">
    <citation type="journal article" date="2015" name="Antonie Van Leeuwenhoek">
        <title>Pseudooceanicola atlanticus gen. nov. sp. nov., isolated from surface seawater of the Atlantic Ocean and reclassification of Oceanicola batsensis, Oceanicola marinus, Oceanicola nitratireducens, Oceanicola nanhaiensis, Oceanicola antarcticus and Oceanicola flagellatus, as Pseudooceanicola batsensis comb. nov., Pseudooceanicola marinus comb. nov., Pseudooceanicola nitratireducens comb. nov., Pseudooceanicola nanhaiensis comb. nov., Pseudooceanicola antarcticus comb. nov., and Pseudooceanicola flagellatus comb. nov.</title>
        <authorList>
            <person name="Lai Q."/>
            <person name="Li G."/>
            <person name="Liu X."/>
            <person name="Du Y."/>
            <person name="Sun F."/>
            <person name="Shao Z."/>
        </authorList>
    </citation>
    <scope>NUCLEOTIDE SEQUENCE [LARGE SCALE GENOMIC DNA]</scope>
    <source>
        <strain evidence="1 2">22II-s11g</strain>
    </source>
</reference>
<dbReference type="OrthoDB" id="7203640at2"/>
<name>A0A0A0EDL9_9RHOB</name>
<accession>A0A0A0EDL9</accession>
<dbReference type="STRING" id="1461694.ATO9_12845"/>
<dbReference type="AlphaFoldDB" id="A0A0A0EDL9"/>
<dbReference type="EMBL" id="AQQX01000004">
    <property type="protein sequence ID" value="KGM48514.1"/>
    <property type="molecule type" value="Genomic_DNA"/>
</dbReference>
<evidence type="ECO:0000313" key="1">
    <source>
        <dbReference type="EMBL" id="KGM48514.1"/>
    </source>
</evidence>
<gene>
    <name evidence="1" type="ORF">ATO9_12845</name>
</gene>
<proteinExistence type="predicted"/>
<protein>
    <recommendedName>
        <fullName evidence="3">Glycosyl transferase family 2</fullName>
    </recommendedName>
</protein>
<dbReference type="Proteomes" id="UP000030004">
    <property type="component" value="Unassembled WGS sequence"/>
</dbReference>
<sequence length="314" mass="36132">MTTWGLVTTVRAPLRTVLDFAAWHLELGAHRLFLHLDEPDPETFAILRAHPRIRPITTDATYWKRMGNRPRKHQVRQTKNATRTYEKRADVDWLAHVDIDEFLIPDEPVADILARLGPDTQVARMRPMEALAPQVEGENHWNFKTLTLDPKERRKVSTEVWPTYGPYLNGGFLSHVAGKIFVRTGLPEPEFKIHNIYSAGTENPGAQELPQIQLAHMHARNWTDWLAQYRYRHEAGSYRAELKPNRPRDKGGLSLHEVFAMIEEEGGEAALRLFFDEVCAATPGHLDRLTRAGLLRRIHLPFDEVRERHFPGAT</sequence>
<evidence type="ECO:0000313" key="2">
    <source>
        <dbReference type="Proteomes" id="UP000030004"/>
    </source>
</evidence>
<comment type="caution">
    <text evidence="1">The sequence shown here is derived from an EMBL/GenBank/DDBJ whole genome shotgun (WGS) entry which is preliminary data.</text>
</comment>
<organism evidence="1 2">
    <name type="scientific">Pseudooceanicola atlanticus</name>
    <dbReference type="NCBI Taxonomy" id="1461694"/>
    <lineage>
        <taxon>Bacteria</taxon>
        <taxon>Pseudomonadati</taxon>
        <taxon>Pseudomonadota</taxon>
        <taxon>Alphaproteobacteria</taxon>
        <taxon>Rhodobacterales</taxon>
        <taxon>Paracoccaceae</taxon>
        <taxon>Pseudooceanicola</taxon>
    </lineage>
</organism>
<dbReference type="RefSeq" id="WP_043749383.1">
    <property type="nucleotide sequence ID" value="NZ_AQQX01000004.1"/>
</dbReference>